<dbReference type="GO" id="GO:0005829">
    <property type="term" value="C:cytosol"/>
    <property type="evidence" value="ECO:0007669"/>
    <property type="project" value="UniProtKB-SubCell"/>
</dbReference>
<accession>A0A9D1RD22</accession>
<dbReference type="InterPro" id="IPR036584">
    <property type="entry name" value="FliS_sf"/>
</dbReference>
<dbReference type="AlphaFoldDB" id="A0A9D1RD22"/>
<comment type="subcellular location">
    <subcellularLocation>
        <location evidence="1">Cytoplasm</location>
        <location evidence="1">Cytosol</location>
    </subcellularLocation>
</comment>
<dbReference type="Pfam" id="PF02561">
    <property type="entry name" value="FliS"/>
    <property type="match status" value="1"/>
</dbReference>
<comment type="similarity">
    <text evidence="2">Belongs to the FliS family.</text>
</comment>
<sequence length="123" mass="14713">MNGNPYQRYKEETVMTMTQGELLLLLYDELLKRLRAAELLAEKEDYDQFEAQVTRAQEIIRYLKDTLDFNYPISNELYQFYDFFLVELGRIKAGRKGERIEKVKTLVQELRDSFEEAEKKEAQ</sequence>
<evidence type="ECO:0000313" key="6">
    <source>
        <dbReference type="EMBL" id="HIW84833.1"/>
    </source>
</evidence>
<protein>
    <submittedName>
        <fullName evidence="6">Flagellar export chaperone FliS</fullName>
    </submittedName>
</protein>
<organism evidence="6 7">
    <name type="scientific">Candidatus Dorea gallistercoris</name>
    <dbReference type="NCBI Taxonomy" id="2838542"/>
    <lineage>
        <taxon>Bacteria</taxon>
        <taxon>Bacillati</taxon>
        <taxon>Bacillota</taxon>
        <taxon>Clostridia</taxon>
        <taxon>Lachnospirales</taxon>
        <taxon>Lachnospiraceae</taxon>
        <taxon>Dorea</taxon>
    </lineage>
</organism>
<keyword evidence="6" id="KW-0282">Flagellum</keyword>
<keyword evidence="3" id="KW-0963">Cytoplasm</keyword>
<evidence type="ECO:0000256" key="2">
    <source>
        <dbReference type="ARBA" id="ARBA00008787"/>
    </source>
</evidence>
<proteinExistence type="inferred from homology"/>
<comment type="caution">
    <text evidence="6">The sequence shown here is derived from an EMBL/GenBank/DDBJ whole genome shotgun (WGS) entry which is preliminary data.</text>
</comment>
<reference evidence="6" key="1">
    <citation type="journal article" date="2021" name="PeerJ">
        <title>Extensive microbial diversity within the chicken gut microbiome revealed by metagenomics and culture.</title>
        <authorList>
            <person name="Gilroy R."/>
            <person name="Ravi A."/>
            <person name="Getino M."/>
            <person name="Pursley I."/>
            <person name="Horton D.L."/>
            <person name="Alikhan N.F."/>
            <person name="Baker D."/>
            <person name="Gharbi K."/>
            <person name="Hall N."/>
            <person name="Watson M."/>
            <person name="Adriaenssens E.M."/>
            <person name="Foster-Nyarko E."/>
            <person name="Jarju S."/>
            <person name="Secka A."/>
            <person name="Antonio M."/>
            <person name="Oren A."/>
            <person name="Chaudhuri R.R."/>
            <person name="La Ragione R."/>
            <person name="Hildebrand F."/>
            <person name="Pallen M.J."/>
        </authorList>
    </citation>
    <scope>NUCLEOTIDE SEQUENCE</scope>
    <source>
        <strain evidence="6">ChiSxjej1B13-11762</strain>
    </source>
</reference>
<keyword evidence="6" id="KW-0966">Cell projection</keyword>
<dbReference type="NCBIfam" id="TIGR00208">
    <property type="entry name" value="fliS"/>
    <property type="match status" value="1"/>
</dbReference>
<dbReference type="GO" id="GO:0044780">
    <property type="term" value="P:bacterial-type flagellum assembly"/>
    <property type="evidence" value="ECO:0007669"/>
    <property type="project" value="InterPro"/>
</dbReference>
<dbReference type="Proteomes" id="UP000824263">
    <property type="component" value="Unassembled WGS sequence"/>
</dbReference>
<dbReference type="GO" id="GO:0071973">
    <property type="term" value="P:bacterial-type flagellum-dependent cell motility"/>
    <property type="evidence" value="ECO:0007669"/>
    <property type="project" value="TreeGrafter"/>
</dbReference>
<dbReference type="Gene3D" id="1.20.120.340">
    <property type="entry name" value="Flagellar protein FliS"/>
    <property type="match status" value="1"/>
</dbReference>
<dbReference type="EMBL" id="DXGF01000192">
    <property type="protein sequence ID" value="HIW84833.1"/>
    <property type="molecule type" value="Genomic_DNA"/>
</dbReference>
<keyword evidence="6" id="KW-0969">Cilium</keyword>
<gene>
    <name evidence="6" type="primary">fliS</name>
    <name evidence="6" type="ORF">H9873_11030</name>
</gene>
<reference evidence="6" key="2">
    <citation type="submission" date="2021-04" db="EMBL/GenBank/DDBJ databases">
        <authorList>
            <person name="Gilroy R."/>
        </authorList>
    </citation>
    <scope>NUCLEOTIDE SEQUENCE</scope>
    <source>
        <strain evidence="6">ChiSxjej1B13-11762</strain>
    </source>
</reference>
<evidence type="ECO:0000256" key="3">
    <source>
        <dbReference type="ARBA" id="ARBA00022490"/>
    </source>
</evidence>
<evidence type="ECO:0000256" key="1">
    <source>
        <dbReference type="ARBA" id="ARBA00004514"/>
    </source>
</evidence>
<keyword evidence="4" id="KW-1005">Bacterial flagellum biogenesis</keyword>
<dbReference type="InterPro" id="IPR003713">
    <property type="entry name" value="FliS"/>
</dbReference>
<dbReference type="SUPFAM" id="SSF101116">
    <property type="entry name" value="Flagellar export chaperone FliS"/>
    <property type="match status" value="1"/>
</dbReference>
<name>A0A9D1RD22_9FIRM</name>
<evidence type="ECO:0000256" key="5">
    <source>
        <dbReference type="ARBA" id="ARBA00023186"/>
    </source>
</evidence>
<evidence type="ECO:0000313" key="7">
    <source>
        <dbReference type="Proteomes" id="UP000824263"/>
    </source>
</evidence>
<dbReference type="PANTHER" id="PTHR34773">
    <property type="entry name" value="FLAGELLAR SECRETION CHAPERONE FLIS"/>
    <property type="match status" value="1"/>
</dbReference>
<evidence type="ECO:0000256" key="4">
    <source>
        <dbReference type="ARBA" id="ARBA00022795"/>
    </source>
</evidence>
<dbReference type="PANTHER" id="PTHR34773:SF1">
    <property type="entry name" value="FLAGELLAR SECRETION CHAPERONE FLIS"/>
    <property type="match status" value="1"/>
</dbReference>
<keyword evidence="5" id="KW-0143">Chaperone</keyword>